<dbReference type="AlphaFoldDB" id="A0A834LXS2"/>
<keyword evidence="2" id="KW-0732">Signal</keyword>
<keyword evidence="3" id="KW-0378">Hydrolase</keyword>
<evidence type="ECO:0000256" key="3">
    <source>
        <dbReference type="ARBA" id="ARBA00022801"/>
    </source>
</evidence>
<keyword evidence="4" id="KW-0325">Glycoprotein</keyword>
<dbReference type="EMBL" id="WJXA01000001">
    <property type="protein sequence ID" value="KAF7152100.1"/>
    <property type="molecule type" value="Genomic_DNA"/>
</dbReference>
<comment type="similarity">
    <text evidence="1">Belongs to the glycosyl hydrolase 18 family. Chitinase class V subfamily.</text>
</comment>
<organism evidence="7 8">
    <name type="scientific">Rhododendron simsii</name>
    <name type="common">Sims's rhododendron</name>
    <dbReference type="NCBI Taxonomy" id="118357"/>
    <lineage>
        <taxon>Eukaryota</taxon>
        <taxon>Viridiplantae</taxon>
        <taxon>Streptophyta</taxon>
        <taxon>Embryophyta</taxon>
        <taxon>Tracheophyta</taxon>
        <taxon>Spermatophyta</taxon>
        <taxon>Magnoliopsida</taxon>
        <taxon>eudicotyledons</taxon>
        <taxon>Gunneridae</taxon>
        <taxon>Pentapetalae</taxon>
        <taxon>asterids</taxon>
        <taxon>Ericales</taxon>
        <taxon>Ericaceae</taxon>
        <taxon>Ericoideae</taxon>
        <taxon>Rhodoreae</taxon>
        <taxon>Rhododendron</taxon>
    </lineage>
</organism>
<keyword evidence="5" id="KW-0326">Glycosidase</keyword>
<dbReference type="Pfam" id="PF00704">
    <property type="entry name" value="Glyco_hydro_18"/>
    <property type="match status" value="2"/>
</dbReference>
<sequence>MAVQFSPDLDNASFPIESIKKNLDWVHVMAYDYYMPSWWNYTAAFAALYDPGSEVSTEYGINAWIDGGLSANKLVLGLPFYGYAWTLVNPNDSAIGAPAKGTAITDDGSMSYKDLKAYMQRYRAVSEYNATYVVNYCVIGSNWIAYDDVDVVKIKVAYAKKMNLLGYFVWQVPYDDENWVLSSQADLGDVIADSCSEECSSTAWLKEWQIGDFSSPRQAFVNSVYWFSNSGLAASDIDSTLFTHIFCAFADLDSNTNQVTISSSNNAPFSQFTKIVQLRNPSVKTLLSISGGSTDKTYRLRSLFDVEIPTRSYCFHGLDLDWEYPQSTSEIASMGAFLNEWWAAVETVAHQSAGQPPLLLTAAFYYAPSINGLNYPVQSISNRLDWINLMAYDFYDPSWAKVTNSHAALYNPSGPISESYGVGSWIQAGVSPTKLVLRMPFYGYAWQLADAINHGLMAPADGPVGSGNGVMRYGEILGFIAENKAPTVYNGTIVSNYCYAGTTWIGYDATQSISAKVSYAKQEGLLGYFAWYVAADNNWDLSKEGI</sequence>
<reference evidence="7" key="1">
    <citation type="submission" date="2019-11" db="EMBL/GenBank/DDBJ databases">
        <authorList>
            <person name="Liu Y."/>
            <person name="Hou J."/>
            <person name="Li T.-Q."/>
            <person name="Guan C.-H."/>
            <person name="Wu X."/>
            <person name="Wu H.-Z."/>
            <person name="Ling F."/>
            <person name="Zhang R."/>
            <person name="Shi X.-G."/>
            <person name="Ren J.-P."/>
            <person name="Chen E.-F."/>
            <person name="Sun J.-M."/>
        </authorList>
    </citation>
    <scope>NUCLEOTIDE SEQUENCE</scope>
    <source>
        <strain evidence="7">Adult_tree_wgs_1</strain>
        <tissue evidence="7">Leaves</tissue>
    </source>
</reference>
<dbReference type="InterPro" id="IPR017853">
    <property type="entry name" value="GH"/>
</dbReference>
<dbReference type="PANTHER" id="PTHR11177">
    <property type="entry name" value="CHITINASE"/>
    <property type="match status" value="1"/>
</dbReference>
<dbReference type="InterPro" id="IPR001223">
    <property type="entry name" value="Glyco_hydro18_cat"/>
</dbReference>
<dbReference type="InterPro" id="IPR050314">
    <property type="entry name" value="Glycosyl_Hydrlase_18"/>
</dbReference>
<keyword evidence="8" id="KW-1185">Reference proteome</keyword>
<dbReference type="Gene3D" id="3.10.50.10">
    <property type="match status" value="2"/>
</dbReference>
<name>A0A834LXS2_RHOSS</name>
<feature type="domain" description="GH18" evidence="6">
    <location>
        <begin position="1"/>
        <end position="198"/>
    </location>
</feature>
<dbReference type="PANTHER" id="PTHR11177:SF383">
    <property type="entry name" value="GLYCOSYL HYDROLASE FAMILY PROTEIN WITH CHITINASE INSERTION DOMAIN-CONTAINING PROTEIN"/>
    <property type="match status" value="1"/>
</dbReference>
<gene>
    <name evidence="7" type="ORF">RHSIM_Rhsim01G0042000</name>
</gene>
<comment type="caution">
    <text evidence="7">The sequence shown here is derived from an EMBL/GenBank/DDBJ whole genome shotgun (WGS) entry which is preliminary data.</text>
</comment>
<dbReference type="OrthoDB" id="73875at2759"/>
<dbReference type="GO" id="GO:0006032">
    <property type="term" value="P:chitin catabolic process"/>
    <property type="evidence" value="ECO:0007669"/>
    <property type="project" value="TreeGrafter"/>
</dbReference>
<dbReference type="SUPFAM" id="SSF54556">
    <property type="entry name" value="Chitinase insertion domain"/>
    <property type="match status" value="2"/>
</dbReference>
<evidence type="ECO:0000256" key="5">
    <source>
        <dbReference type="ARBA" id="ARBA00023295"/>
    </source>
</evidence>
<protein>
    <recommendedName>
        <fullName evidence="6">GH18 domain-containing protein</fullName>
    </recommendedName>
</protein>
<dbReference type="PROSITE" id="PS51910">
    <property type="entry name" value="GH18_2"/>
    <property type="match status" value="2"/>
</dbReference>
<dbReference type="FunFam" id="3.10.50.10:FF:000015">
    <property type="entry name" value="Chitotriosidase-1"/>
    <property type="match status" value="1"/>
</dbReference>
<dbReference type="GO" id="GO:0005576">
    <property type="term" value="C:extracellular region"/>
    <property type="evidence" value="ECO:0007669"/>
    <property type="project" value="TreeGrafter"/>
</dbReference>
<dbReference type="InterPro" id="IPR011583">
    <property type="entry name" value="Chitinase_II/V-like_cat"/>
</dbReference>
<evidence type="ECO:0000313" key="8">
    <source>
        <dbReference type="Proteomes" id="UP000626092"/>
    </source>
</evidence>
<dbReference type="SMART" id="SM00636">
    <property type="entry name" value="Glyco_18"/>
    <property type="match status" value="1"/>
</dbReference>
<dbReference type="Gene3D" id="3.20.20.80">
    <property type="entry name" value="Glycosidases"/>
    <property type="match status" value="2"/>
</dbReference>
<dbReference type="GO" id="GO:0004568">
    <property type="term" value="F:chitinase activity"/>
    <property type="evidence" value="ECO:0007669"/>
    <property type="project" value="TreeGrafter"/>
</dbReference>
<evidence type="ECO:0000256" key="1">
    <source>
        <dbReference type="ARBA" id="ARBA00008682"/>
    </source>
</evidence>
<dbReference type="FunFam" id="3.10.50.10:FF:000003">
    <property type="entry name" value="Class V chitinase CHIT5b"/>
    <property type="match status" value="1"/>
</dbReference>
<evidence type="ECO:0000259" key="6">
    <source>
        <dbReference type="PROSITE" id="PS51910"/>
    </source>
</evidence>
<dbReference type="InterPro" id="IPR029070">
    <property type="entry name" value="Chitinase_insertion_sf"/>
</dbReference>
<evidence type="ECO:0000256" key="2">
    <source>
        <dbReference type="ARBA" id="ARBA00022729"/>
    </source>
</evidence>
<proteinExistence type="inferred from homology"/>
<dbReference type="GO" id="GO:0008061">
    <property type="term" value="F:chitin binding"/>
    <property type="evidence" value="ECO:0007669"/>
    <property type="project" value="InterPro"/>
</dbReference>
<evidence type="ECO:0000256" key="4">
    <source>
        <dbReference type="ARBA" id="ARBA00023180"/>
    </source>
</evidence>
<dbReference type="Proteomes" id="UP000626092">
    <property type="component" value="Unassembled WGS sequence"/>
</dbReference>
<accession>A0A834LXS2</accession>
<dbReference type="GO" id="GO:0005975">
    <property type="term" value="P:carbohydrate metabolic process"/>
    <property type="evidence" value="ECO:0007669"/>
    <property type="project" value="InterPro"/>
</dbReference>
<evidence type="ECO:0000313" key="7">
    <source>
        <dbReference type="EMBL" id="KAF7152100.1"/>
    </source>
</evidence>
<feature type="domain" description="GH18" evidence="6">
    <location>
        <begin position="220"/>
        <end position="546"/>
    </location>
</feature>
<dbReference type="SUPFAM" id="SSF51445">
    <property type="entry name" value="(Trans)glycosidases"/>
    <property type="match status" value="2"/>
</dbReference>